<dbReference type="Gene3D" id="3.30.70.100">
    <property type="match status" value="1"/>
</dbReference>
<organism evidence="2 3">
    <name type="scientific">Shewanella psychrophila</name>
    <dbReference type="NCBI Taxonomy" id="225848"/>
    <lineage>
        <taxon>Bacteria</taxon>
        <taxon>Pseudomonadati</taxon>
        <taxon>Pseudomonadota</taxon>
        <taxon>Gammaproteobacteria</taxon>
        <taxon>Alteromonadales</taxon>
        <taxon>Shewanellaceae</taxon>
        <taxon>Shewanella</taxon>
    </lineage>
</organism>
<evidence type="ECO:0000313" key="2">
    <source>
        <dbReference type="EMBL" id="AQS37978.1"/>
    </source>
</evidence>
<dbReference type="PANTHER" id="PTHR33336">
    <property type="entry name" value="QUINOL MONOOXYGENASE YGIN-RELATED"/>
    <property type="match status" value="1"/>
</dbReference>
<dbReference type="KEGG" id="spsw:Sps_02826"/>
<dbReference type="SUPFAM" id="SSF54909">
    <property type="entry name" value="Dimeric alpha+beta barrel"/>
    <property type="match status" value="1"/>
</dbReference>
<dbReference type="InterPro" id="IPR007138">
    <property type="entry name" value="ABM_dom"/>
</dbReference>
<dbReference type="InterPro" id="IPR011008">
    <property type="entry name" value="Dimeric_a/b-barrel"/>
</dbReference>
<accession>A0A1S6HR56</accession>
<protein>
    <recommendedName>
        <fullName evidence="1">ABM domain-containing protein</fullName>
    </recommendedName>
</protein>
<keyword evidence="3" id="KW-1185">Reference proteome</keyword>
<feature type="domain" description="ABM" evidence="1">
    <location>
        <begin position="6"/>
        <end position="94"/>
    </location>
</feature>
<dbReference type="PROSITE" id="PS51725">
    <property type="entry name" value="ABM"/>
    <property type="match status" value="1"/>
</dbReference>
<dbReference type="PANTHER" id="PTHR33336:SF15">
    <property type="entry name" value="ABM DOMAIN-CONTAINING PROTEIN"/>
    <property type="match status" value="1"/>
</dbReference>
<dbReference type="InterPro" id="IPR050744">
    <property type="entry name" value="AI-2_Isomerase_LsrG"/>
</dbReference>
<evidence type="ECO:0000313" key="3">
    <source>
        <dbReference type="Proteomes" id="UP000189545"/>
    </source>
</evidence>
<proteinExistence type="predicted"/>
<dbReference type="GO" id="GO:0003824">
    <property type="term" value="F:catalytic activity"/>
    <property type="evidence" value="ECO:0007669"/>
    <property type="project" value="TreeGrafter"/>
</dbReference>
<dbReference type="Proteomes" id="UP000189545">
    <property type="component" value="Chromosome"/>
</dbReference>
<reference evidence="2 3" key="1">
    <citation type="submission" date="2016-03" db="EMBL/GenBank/DDBJ databases">
        <title>Complete genome sequence of Shewanella psychrophila WP2, a deep sea bacterium isolated from west Pacific sediment.</title>
        <authorList>
            <person name="Xu G."/>
            <person name="Jian H."/>
        </authorList>
    </citation>
    <scope>NUCLEOTIDE SEQUENCE [LARGE SCALE GENOMIC DNA]</scope>
    <source>
        <strain evidence="2 3">WP2</strain>
    </source>
</reference>
<gene>
    <name evidence="2" type="ORF">Sps_02826</name>
</gene>
<dbReference type="AlphaFoldDB" id="A0A1S6HR56"/>
<dbReference type="STRING" id="225848.Sps_02826"/>
<evidence type="ECO:0000259" key="1">
    <source>
        <dbReference type="PROSITE" id="PS51725"/>
    </source>
</evidence>
<dbReference type="Pfam" id="PF03992">
    <property type="entry name" value="ABM"/>
    <property type="match status" value="1"/>
</dbReference>
<dbReference type="EMBL" id="CP014782">
    <property type="protein sequence ID" value="AQS37978.1"/>
    <property type="molecule type" value="Genomic_DNA"/>
</dbReference>
<name>A0A1S6HR56_9GAMM</name>
<sequence length="99" mass="11396">MGTNMINVLTRFKAQSGKEQALLELLKSLVKPTRNELGCVKYELHQENEQQGHFIFIKSFVDHAAFEKHQNTGHFKRLKKEMPALIAQEPEIIILSQHA</sequence>